<organism evidence="2 3">
    <name type="scientific">Lymnaea stagnalis</name>
    <name type="common">Great pond snail</name>
    <name type="synonym">Helix stagnalis</name>
    <dbReference type="NCBI Taxonomy" id="6523"/>
    <lineage>
        <taxon>Eukaryota</taxon>
        <taxon>Metazoa</taxon>
        <taxon>Spiralia</taxon>
        <taxon>Lophotrochozoa</taxon>
        <taxon>Mollusca</taxon>
        <taxon>Gastropoda</taxon>
        <taxon>Heterobranchia</taxon>
        <taxon>Euthyneura</taxon>
        <taxon>Panpulmonata</taxon>
        <taxon>Hygrophila</taxon>
        <taxon>Lymnaeoidea</taxon>
        <taxon>Lymnaeidae</taxon>
        <taxon>Lymnaea</taxon>
    </lineage>
</organism>
<keyword evidence="1" id="KW-1133">Transmembrane helix</keyword>
<dbReference type="EMBL" id="CAXITT010000060">
    <property type="protein sequence ID" value="CAL1530018.1"/>
    <property type="molecule type" value="Genomic_DNA"/>
</dbReference>
<proteinExistence type="predicted"/>
<protein>
    <submittedName>
        <fullName evidence="2">Uncharacterized protein</fullName>
    </submittedName>
</protein>
<accession>A0AAV2H8J1</accession>
<gene>
    <name evidence="2" type="ORF">GSLYS_00004151001</name>
</gene>
<evidence type="ECO:0000313" key="3">
    <source>
        <dbReference type="Proteomes" id="UP001497497"/>
    </source>
</evidence>
<comment type="caution">
    <text evidence="2">The sequence shown here is derived from an EMBL/GenBank/DDBJ whole genome shotgun (WGS) entry which is preliminary data.</text>
</comment>
<evidence type="ECO:0000313" key="2">
    <source>
        <dbReference type="EMBL" id="CAL1530018.1"/>
    </source>
</evidence>
<dbReference type="AlphaFoldDB" id="A0AAV2H8J1"/>
<keyword evidence="1" id="KW-0812">Transmembrane</keyword>
<evidence type="ECO:0000256" key="1">
    <source>
        <dbReference type="SAM" id="Phobius"/>
    </source>
</evidence>
<keyword evidence="3" id="KW-1185">Reference proteome</keyword>
<dbReference type="Proteomes" id="UP001497497">
    <property type="component" value="Unassembled WGS sequence"/>
</dbReference>
<feature type="transmembrane region" description="Helical" evidence="1">
    <location>
        <begin position="20"/>
        <end position="46"/>
    </location>
</feature>
<sequence length="226" mass="26330">MMKKGDSLAQRSWFCKRKHISRSLFISFLSILISFSTLSFVAVTIYSRNFTELNQNKYINKKVITDLALFEEILRSKKKPHSIKVTNRNETQTLKFSPVTVHIQLNPPAHIIGLDSKEPVFSYSDHFEATFDLEINDKQTLRGVGSFGHSVEIYYSGWYYIYSSITFRRPMTWHYQNCQKRAGFIMYIESVQTVQPTLVYYFVRHTPDAQAVKRARKGSTPVVYSI</sequence>
<keyword evidence="1" id="KW-0472">Membrane</keyword>
<name>A0AAV2H8J1_LYMST</name>
<reference evidence="2 3" key="1">
    <citation type="submission" date="2024-04" db="EMBL/GenBank/DDBJ databases">
        <authorList>
            <consortium name="Genoscope - CEA"/>
            <person name="William W."/>
        </authorList>
    </citation>
    <scope>NUCLEOTIDE SEQUENCE [LARGE SCALE GENOMIC DNA]</scope>
</reference>